<evidence type="ECO:0000313" key="2">
    <source>
        <dbReference type="Proteomes" id="UP000828390"/>
    </source>
</evidence>
<organism evidence="1 2">
    <name type="scientific">Dreissena polymorpha</name>
    <name type="common">Zebra mussel</name>
    <name type="synonym">Mytilus polymorpha</name>
    <dbReference type="NCBI Taxonomy" id="45954"/>
    <lineage>
        <taxon>Eukaryota</taxon>
        <taxon>Metazoa</taxon>
        <taxon>Spiralia</taxon>
        <taxon>Lophotrochozoa</taxon>
        <taxon>Mollusca</taxon>
        <taxon>Bivalvia</taxon>
        <taxon>Autobranchia</taxon>
        <taxon>Heteroconchia</taxon>
        <taxon>Euheterodonta</taxon>
        <taxon>Imparidentia</taxon>
        <taxon>Neoheterodontei</taxon>
        <taxon>Myida</taxon>
        <taxon>Dreissenoidea</taxon>
        <taxon>Dreissenidae</taxon>
        <taxon>Dreissena</taxon>
    </lineage>
</organism>
<dbReference type="AlphaFoldDB" id="A0A9D4RJ80"/>
<reference evidence="1" key="1">
    <citation type="journal article" date="2019" name="bioRxiv">
        <title>The Genome of the Zebra Mussel, Dreissena polymorpha: A Resource for Invasive Species Research.</title>
        <authorList>
            <person name="McCartney M.A."/>
            <person name="Auch B."/>
            <person name="Kono T."/>
            <person name="Mallez S."/>
            <person name="Zhang Y."/>
            <person name="Obille A."/>
            <person name="Becker A."/>
            <person name="Abrahante J.E."/>
            <person name="Garbe J."/>
            <person name="Badalamenti J.P."/>
            <person name="Herman A."/>
            <person name="Mangelson H."/>
            <person name="Liachko I."/>
            <person name="Sullivan S."/>
            <person name="Sone E.D."/>
            <person name="Koren S."/>
            <person name="Silverstein K.A.T."/>
            <person name="Beckman K.B."/>
            <person name="Gohl D.M."/>
        </authorList>
    </citation>
    <scope>NUCLEOTIDE SEQUENCE</scope>
    <source>
        <strain evidence="1">Duluth1</strain>
        <tissue evidence="1">Whole animal</tissue>
    </source>
</reference>
<name>A0A9D4RJ80_DREPO</name>
<gene>
    <name evidence="1" type="ORF">DPMN_031340</name>
</gene>
<sequence length="54" mass="5551">MALSFIAEWTSGDTRADTEPGLGGISNRLGATGEELGQTCNTGVFCAGLTGLFR</sequence>
<keyword evidence="2" id="KW-1185">Reference proteome</keyword>
<protein>
    <submittedName>
        <fullName evidence="1">Uncharacterized protein</fullName>
    </submittedName>
</protein>
<reference evidence="1" key="2">
    <citation type="submission" date="2020-11" db="EMBL/GenBank/DDBJ databases">
        <authorList>
            <person name="McCartney M.A."/>
            <person name="Auch B."/>
            <person name="Kono T."/>
            <person name="Mallez S."/>
            <person name="Becker A."/>
            <person name="Gohl D.M."/>
            <person name="Silverstein K.A.T."/>
            <person name="Koren S."/>
            <person name="Bechman K.B."/>
            <person name="Herman A."/>
            <person name="Abrahante J.E."/>
            <person name="Garbe J."/>
        </authorList>
    </citation>
    <scope>NUCLEOTIDE SEQUENCE</scope>
    <source>
        <strain evidence="1">Duluth1</strain>
        <tissue evidence="1">Whole animal</tissue>
    </source>
</reference>
<evidence type="ECO:0000313" key="1">
    <source>
        <dbReference type="EMBL" id="KAH3868200.1"/>
    </source>
</evidence>
<comment type="caution">
    <text evidence="1">The sequence shown here is derived from an EMBL/GenBank/DDBJ whole genome shotgun (WGS) entry which is preliminary data.</text>
</comment>
<accession>A0A9D4RJ80</accession>
<proteinExistence type="predicted"/>
<dbReference type="EMBL" id="JAIWYP010000002">
    <property type="protein sequence ID" value="KAH3868200.1"/>
    <property type="molecule type" value="Genomic_DNA"/>
</dbReference>
<dbReference type="Proteomes" id="UP000828390">
    <property type="component" value="Unassembled WGS sequence"/>
</dbReference>